<proteinExistence type="predicted"/>
<sequence>MTSQLRRWAGVVALAVLPLLGAVGCGQRPTPEAAGAASLPVATSTTSALSATAAASGSVEPTTRPAPGDGAPHHAENNGWKQRATLSQAEREAGERAAGPVRTKLEELRVKGDIAPEAVRRALLDLGHKPGAVTVVPRRGSAAAPEEPPPGSVYGVLVERVTCVGGVVSPEGVRVEVEGSAREFGCVEPFSH</sequence>
<keyword evidence="4" id="KW-1185">Reference proteome</keyword>
<dbReference type="PROSITE" id="PS51257">
    <property type="entry name" value="PROKAR_LIPOPROTEIN"/>
    <property type="match status" value="1"/>
</dbReference>
<gene>
    <name evidence="3" type="ORF">LX15_002790</name>
</gene>
<feature type="chain" id="PRO_5045208499" evidence="2">
    <location>
        <begin position="25"/>
        <end position="192"/>
    </location>
</feature>
<organism evidence="3 4">
    <name type="scientific">Streptoalloteichus tenebrarius (strain ATCC 17920 / DSM 40477 / JCM 4838 / CBS 697.72 / NBRC 16177 / NCIMB 11028 / NRRL B-12390 / A12253. 1 / ISP 5477)</name>
    <name type="common">Streptomyces tenebrarius</name>
    <dbReference type="NCBI Taxonomy" id="1933"/>
    <lineage>
        <taxon>Bacteria</taxon>
        <taxon>Bacillati</taxon>
        <taxon>Actinomycetota</taxon>
        <taxon>Actinomycetes</taxon>
        <taxon>Pseudonocardiales</taxon>
        <taxon>Pseudonocardiaceae</taxon>
        <taxon>Streptoalloteichus</taxon>
    </lineage>
</organism>
<evidence type="ECO:0000256" key="2">
    <source>
        <dbReference type="SAM" id="SignalP"/>
    </source>
</evidence>
<dbReference type="RefSeq" id="WP_253669999.1">
    <property type="nucleotide sequence ID" value="NZ_JAMTCP010000013.1"/>
</dbReference>
<accession>A0ABT1HU94</accession>
<keyword evidence="2" id="KW-0732">Signal</keyword>
<evidence type="ECO:0000313" key="3">
    <source>
        <dbReference type="EMBL" id="MCP2259089.1"/>
    </source>
</evidence>
<name>A0ABT1HU94_STRSD</name>
<feature type="signal peptide" evidence="2">
    <location>
        <begin position="1"/>
        <end position="24"/>
    </location>
</feature>
<dbReference type="EMBL" id="JAMTCP010000013">
    <property type="protein sequence ID" value="MCP2259089.1"/>
    <property type="molecule type" value="Genomic_DNA"/>
</dbReference>
<comment type="caution">
    <text evidence="3">The sequence shown here is derived from an EMBL/GenBank/DDBJ whole genome shotgun (WGS) entry which is preliminary data.</text>
</comment>
<reference evidence="3 4" key="1">
    <citation type="submission" date="2022-06" db="EMBL/GenBank/DDBJ databases">
        <title>Genomic Encyclopedia of Archaeal and Bacterial Type Strains, Phase II (KMG-II): from individual species to whole genera.</title>
        <authorList>
            <person name="Goeker M."/>
        </authorList>
    </citation>
    <scope>NUCLEOTIDE SEQUENCE [LARGE SCALE GENOMIC DNA]</scope>
    <source>
        <strain evidence="3 4">DSM 40477</strain>
    </source>
</reference>
<feature type="region of interest" description="Disordered" evidence="1">
    <location>
        <begin position="52"/>
        <end position="78"/>
    </location>
</feature>
<protein>
    <submittedName>
        <fullName evidence="3">Uncharacterized protein</fullName>
    </submittedName>
</protein>
<evidence type="ECO:0000256" key="1">
    <source>
        <dbReference type="SAM" id="MobiDB-lite"/>
    </source>
</evidence>
<evidence type="ECO:0000313" key="4">
    <source>
        <dbReference type="Proteomes" id="UP001205311"/>
    </source>
</evidence>
<dbReference type="Proteomes" id="UP001205311">
    <property type="component" value="Unassembled WGS sequence"/>
</dbReference>